<evidence type="ECO:0000256" key="2">
    <source>
        <dbReference type="SAM" id="SignalP"/>
    </source>
</evidence>
<feature type="signal peptide" evidence="2">
    <location>
        <begin position="1"/>
        <end position="30"/>
    </location>
</feature>
<reference evidence="3 4" key="1">
    <citation type="submission" date="2021-05" db="EMBL/GenBank/DDBJ databases">
        <title>Novel species in genus Arthrobacter.</title>
        <authorList>
            <person name="Zhang G."/>
        </authorList>
    </citation>
    <scope>NUCLEOTIDE SEQUENCE [LARGE SCALE GENOMIC DNA]</scope>
    <source>
        <strain evidence="4">zg-ZUI227</strain>
    </source>
</reference>
<feature type="chain" id="PRO_5037110820" evidence="2">
    <location>
        <begin position="31"/>
        <end position="143"/>
    </location>
</feature>
<evidence type="ECO:0000256" key="1">
    <source>
        <dbReference type="SAM" id="MobiDB-lite"/>
    </source>
</evidence>
<feature type="region of interest" description="Disordered" evidence="1">
    <location>
        <begin position="46"/>
        <end position="71"/>
    </location>
</feature>
<organism evidence="3 4">
    <name type="scientific">Arthrobacter jiangjiafuii</name>
    <dbReference type="NCBI Taxonomy" id="2817475"/>
    <lineage>
        <taxon>Bacteria</taxon>
        <taxon>Bacillati</taxon>
        <taxon>Actinomycetota</taxon>
        <taxon>Actinomycetes</taxon>
        <taxon>Micrococcales</taxon>
        <taxon>Micrococcaceae</taxon>
        <taxon>Arthrobacter</taxon>
    </lineage>
</organism>
<keyword evidence="2" id="KW-0732">Signal</keyword>
<dbReference type="EMBL" id="CP076022">
    <property type="protein sequence ID" value="QWC08983.1"/>
    <property type="molecule type" value="Genomic_DNA"/>
</dbReference>
<sequence length="143" mass="16231">MKTFTKFLLLIAAVSAVIAAAIFLSGQTRAVDERLPVPAQFATSEHRVRQVAPDSGTKKDWEYEDSSGNSMKMSKCDDSGFFSSKTCFETEDKLVRFEYRDGRKSGRTQEVITYDGVEYKAECIRNGSFWDWHVKTYCGSEPR</sequence>
<gene>
    <name evidence="3" type="ORF">KKR91_10615</name>
</gene>
<protein>
    <submittedName>
        <fullName evidence="3">Uncharacterized protein</fullName>
    </submittedName>
</protein>
<dbReference type="KEGG" id="ajg:KKR91_10615"/>
<dbReference type="RefSeq" id="WP_210229389.1">
    <property type="nucleotide sequence ID" value="NZ_CP076022.1"/>
</dbReference>
<dbReference type="AlphaFoldDB" id="A0A975M2X7"/>
<name>A0A975M2X7_9MICC</name>
<accession>A0A975M2X7</accession>
<evidence type="ECO:0000313" key="3">
    <source>
        <dbReference type="EMBL" id="QWC08983.1"/>
    </source>
</evidence>
<proteinExistence type="predicted"/>
<dbReference type="Proteomes" id="UP000676885">
    <property type="component" value="Chromosome"/>
</dbReference>
<keyword evidence="4" id="KW-1185">Reference proteome</keyword>
<evidence type="ECO:0000313" key="4">
    <source>
        <dbReference type="Proteomes" id="UP000676885"/>
    </source>
</evidence>